<sequence length="127" mass="14521">MRQQWIPLFLYVSTILLLTCLFTVNGEDTATTKKEWSEAEKQAWFDNPENMKDAISAQQKSEAAKKAKEDKKKKEDDDKQMMTYLYYGAIGGGTVSAIINFIFFFLACKGIICKPKPTEIHRTLDVL</sequence>
<organism evidence="1 2">
    <name type="scientific">Panagrolaimus sp. PS1159</name>
    <dbReference type="NCBI Taxonomy" id="55785"/>
    <lineage>
        <taxon>Eukaryota</taxon>
        <taxon>Metazoa</taxon>
        <taxon>Ecdysozoa</taxon>
        <taxon>Nematoda</taxon>
        <taxon>Chromadorea</taxon>
        <taxon>Rhabditida</taxon>
        <taxon>Tylenchina</taxon>
        <taxon>Panagrolaimomorpha</taxon>
        <taxon>Panagrolaimoidea</taxon>
        <taxon>Panagrolaimidae</taxon>
        <taxon>Panagrolaimus</taxon>
    </lineage>
</organism>
<evidence type="ECO:0000313" key="2">
    <source>
        <dbReference type="WBParaSite" id="PS1159_v2.g22822.t1"/>
    </source>
</evidence>
<dbReference type="Proteomes" id="UP000887580">
    <property type="component" value="Unplaced"/>
</dbReference>
<dbReference type="WBParaSite" id="PS1159_v2.g22822.t1">
    <property type="protein sequence ID" value="PS1159_v2.g22822.t1"/>
    <property type="gene ID" value="PS1159_v2.g22822"/>
</dbReference>
<name>A0AC35G255_9BILA</name>
<protein>
    <submittedName>
        <fullName evidence="2">Uncharacterized protein</fullName>
    </submittedName>
</protein>
<evidence type="ECO:0000313" key="1">
    <source>
        <dbReference type="Proteomes" id="UP000887580"/>
    </source>
</evidence>
<reference evidence="2" key="1">
    <citation type="submission" date="2022-11" db="UniProtKB">
        <authorList>
            <consortium name="WormBaseParasite"/>
        </authorList>
    </citation>
    <scope>IDENTIFICATION</scope>
</reference>
<accession>A0AC35G255</accession>
<proteinExistence type="predicted"/>